<comment type="caution">
    <text evidence="2">The sequence shown here is derived from an EMBL/GenBank/DDBJ whole genome shotgun (WGS) entry which is preliminary data.</text>
</comment>
<dbReference type="EMBL" id="JAHRIP010041171">
    <property type="protein sequence ID" value="MEQ2296988.1"/>
    <property type="molecule type" value="Genomic_DNA"/>
</dbReference>
<dbReference type="Proteomes" id="UP001469553">
    <property type="component" value="Unassembled WGS sequence"/>
</dbReference>
<feature type="transmembrane region" description="Helical" evidence="1">
    <location>
        <begin position="36"/>
        <end position="59"/>
    </location>
</feature>
<keyword evidence="1" id="KW-0472">Membrane</keyword>
<sequence length="108" mass="12239">MTDETHSKSNLSDLQFYFQHNLHNFFLTLLDKLHTLHLTCMMDIFPSFLCFVIFCPVCVEVLDMEPSINPTGPVIIVDADGCRQEGSPVVVRLTADLKKPLTEDTLLL</sequence>
<accession>A0ABV0YUI3</accession>
<keyword evidence="1" id="KW-0812">Transmembrane</keyword>
<organism evidence="2 3">
    <name type="scientific">Ameca splendens</name>
    <dbReference type="NCBI Taxonomy" id="208324"/>
    <lineage>
        <taxon>Eukaryota</taxon>
        <taxon>Metazoa</taxon>
        <taxon>Chordata</taxon>
        <taxon>Craniata</taxon>
        <taxon>Vertebrata</taxon>
        <taxon>Euteleostomi</taxon>
        <taxon>Actinopterygii</taxon>
        <taxon>Neopterygii</taxon>
        <taxon>Teleostei</taxon>
        <taxon>Neoteleostei</taxon>
        <taxon>Acanthomorphata</taxon>
        <taxon>Ovalentaria</taxon>
        <taxon>Atherinomorphae</taxon>
        <taxon>Cyprinodontiformes</taxon>
        <taxon>Goodeidae</taxon>
        <taxon>Ameca</taxon>
    </lineage>
</organism>
<name>A0ABV0YUI3_9TELE</name>
<evidence type="ECO:0000313" key="2">
    <source>
        <dbReference type="EMBL" id="MEQ2296988.1"/>
    </source>
</evidence>
<evidence type="ECO:0000256" key="1">
    <source>
        <dbReference type="SAM" id="Phobius"/>
    </source>
</evidence>
<evidence type="ECO:0000313" key="3">
    <source>
        <dbReference type="Proteomes" id="UP001469553"/>
    </source>
</evidence>
<reference evidence="2 3" key="1">
    <citation type="submission" date="2021-06" db="EMBL/GenBank/DDBJ databases">
        <authorList>
            <person name="Palmer J.M."/>
        </authorList>
    </citation>
    <scope>NUCLEOTIDE SEQUENCE [LARGE SCALE GENOMIC DNA]</scope>
    <source>
        <strain evidence="2 3">AS_MEX2019</strain>
        <tissue evidence="2">Muscle</tissue>
    </source>
</reference>
<proteinExistence type="predicted"/>
<gene>
    <name evidence="2" type="ORF">AMECASPLE_030156</name>
</gene>
<keyword evidence="3" id="KW-1185">Reference proteome</keyword>
<protein>
    <submittedName>
        <fullName evidence="2">Uncharacterized protein</fullName>
    </submittedName>
</protein>
<keyword evidence="1" id="KW-1133">Transmembrane helix</keyword>